<name>A0A6A5QRD7_AMPQU</name>
<dbReference type="AlphaFoldDB" id="A0A6A5QRD7"/>
<dbReference type="EMBL" id="ML979134">
    <property type="protein sequence ID" value="KAF1918311.1"/>
    <property type="molecule type" value="Genomic_DNA"/>
</dbReference>
<protein>
    <submittedName>
        <fullName evidence="1">Uncharacterized protein</fullName>
    </submittedName>
</protein>
<sequence>MKKFAVAGICDNAVDQEAGYEFAVRHVMSRLIAADEIVPSGLQFPESKEPVVTTFPYDDDHYGINILWHGVRKGYDIQVLVYRGLSDCRTPFNWHRRTSSTRYTVEELRSEYSPDHKPGSIRDQWNQASATVEVTDGAWRRII</sequence>
<accession>A0A6A5QRD7</accession>
<dbReference type="Proteomes" id="UP000800096">
    <property type="component" value="Unassembled WGS sequence"/>
</dbReference>
<proteinExistence type="predicted"/>
<evidence type="ECO:0000313" key="2">
    <source>
        <dbReference type="Proteomes" id="UP000800096"/>
    </source>
</evidence>
<keyword evidence="2" id="KW-1185">Reference proteome</keyword>
<organism evidence="1 2">
    <name type="scientific">Ampelomyces quisqualis</name>
    <name type="common">Powdery mildew agent</name>
    <dbReference type="NCBI Taxonomy" id="50730"/>
    <lineage>
        <taxon>Eukaryota</taxon>
        <taxon>Fungi</taxon>
        <taxon>Dikarya</taxon>
        <taxon>Ascomycota</taxon>
        <taxon>Pezizomycotina</taxon>
        <taxon>Dothideomycetes</taxon>
        <taxon>Pleosporomycetidae</taxon>
        <taxon>Pleosporales</taxon>
        <taxon>Pleosporineae</taxon>
        <taxon>Phaeosphaeriaceae</taxon>
        <taxon>Ampelomyces</taxon>
    </lineage>
</organism>
<evidence type="ECO:0000313" key="1">
    <source>
        <dbReference type="EMBL" id="KAF1918311.1"/>
    </source>
</evidence>
<gene>
    <name evidence="1" type="ORF">BDU57DRAFT_528737</name>
</gene>
<dbReference type="OrthoDB" id="3766406at2759"/>
<reference evidence="1" key="1">
    <citation type="journal article" date="2020" name="Stud. Mycol.">
        <title>101 Dothideomycetes genomes: a test case for predicting lifestyles and emergence of pathogens.</title>
        <authorList>
            <person name="Haridas S."/>
            <person name="Albert R."/>
            <person name="Binder M."/>
            <person name="Bloem J."/>
            <person name="Labutti K."/>
            <person name="Salamov A."/>
            <person name="Andreopoulos B."/>
            <person name="Baker S."/>
            <person name="Barry K."/>
            <person name="Bills G."/>
            <person name="Bluhm B."/>
            <person name="Cannon C."/>
            <person name="Castanera R."/>
            <person name="Culley D."/>
            <person name="Daum C."/>
            <person name="Ezra D."/>
            <person name="Gonzalez J."/>
            <person name="Henrissat B."/>
            <person name="Kuo A."/>
            <person name="Liang C."/>
            <person name="Lipzen A."/>
            <person name="Lutzoni F."/>
            <person name="Magnuson J."/>
            <person name="Mondo S."/>
            <person name="Nolan M."/>
            <person name="Ohm R."/>
            <person name="Pangilinan J."/>
            <person name="Park H.-J."/>
            <person name="Ramirez L."/>
            <person name="Alfaro M."/>
            <person name="Sun H."/>
            <person name="Tritt A."/>
            <person name="Yoshinaga Y."/>
            <person name="Zwiers L.-H."/>
            <person name="Turgeon B."/>
            <person name="Goodwin S."/>
            <person name="Spatafora J."/>
            <person name="Crous P."/>
            <person name="Grigoriev I."/>
        </authorList>
    </citation>
    <scope>NUCLEOTIDE SEQUENCE</scope>
    <source>
        <strain evidence="1">HMLAC05119</strain>
    </source>
</reference>